<evidence type="ECO:0000259" key="2">
    <source>
        <dbReference type="PROSITE" id="PS50003"/>
    </source>
</evidence>
<dbReference type="Pfam" id="PF00169">
    <property type="entry name" value="PH"/>
    <property type="match status" value="1"/>
</dbReference>
<dbReference type="InterPro" id="IPR012966">
    <property type="entry name" value="AHD"/>
</dbReference>
<proteinExistence type="predicted"/>
<dbReference type="CDD" id="cd01263">
    <property type="entry name" value="PH_anillin"/>
    <property type="match status" value="1"/>
</dbReference>
<reference evidence="3" key="2">
    <citation type="submission" date="2025-09" db="UniProtKB">
        <authorList>
            <consortium name="Ensembl"/>
        </authorList>
    </citation>
    <scope>IDENTIFICATION</scope>
</reference>
<feature type="region of interest" description="Disordered" evidence="1">
    <location>
        <begin position="346"/>
        <end position="365"/>
    </location>
</feature>
<dbReference type="Gene3D" id="2.30.29.30">
    <property type="entry name" value="Pleckstrin-homology domain (PH domain)/Phosphotyrosine-binding domain (PTB)"/>
    <property type="match status" value="1"/>
</dbReference>
<dbReference type="GeneTree" id="ENSGT00390000008749"/>
<organism evidence="3 4">
    <name type="scientific">Paramormyrops kingsleyae</name>
    <dbReference type="NCBI Taxonomy" id="1676925"/>
    <lineage>
        <taxon>Eukaryota</taxon>
        <taxon>Metazoa</taxon>
        <taxon>Chordata</taxon>
        <taxon>Craniata</taxon>
        <taxon>Vertebrata</taxon>
        <taxon>Euteleostomi</taxon>
        <taxon>Actinopterygii</taxon>
        <taxon>Neopterygii</taxon>
        <taxon>Teleostei</taxon>
        <taxon>Osteoglossocephala</taxon>
        <taxon>Osteoglossomorpha</taxon>
        <taxon>Osteoglossiformes</taxon>
        <taxon>Mormyridae</taxon>
        <taxon>Paramormyrops</taxon>
    </lineage>
</organism>
<evidence type="ECO:0000313" key="3">
    <source>
        <dbReference type="Ensembl" id="ENSPKIP00000003439.1"/>
    </source>
</evidence>
<reference evidence="3" key="1">
    <citation type="submission" date="2025-08" db="UniProtKB">
        <authorList>
            <consortium name="Ensembl"/>
        </authorList>
    </citation>
    <scope>IDENTIFICATION</scope>
</reference>
<dbReference type="InterPro" id="IPR011993">
    <property type="entry name" value="PH-like_dom_sf"/>
</dbReference>
<feature type="compositionally biased region" description="Acidic residues" evidence="1">
    <location>
        <begin position="267"/>
        <end position="292"/>
    </location>
</feature>
<feature type="compositionally biased region" description="Acidic residues" evidence="1">
    <location>
        <begin position="222"/>
        <end position="232"/>
    </location>
</feature>
<accession>A0A3B3QCE4</accession>
<dbReference type="GO" id="GO:0000915">
    <property type="term" value="P:actomyosin contractile ring assembly"/>
    <property type="evidence" value="ECO:0007669"/>
    <property type="project" value="TreeGrafter"/>
</dbReference>
<dbReference type="SMART" id="SM00233">
    <property type="entry name" value="PH"/>
    <property type="match status" value="1"/>
</dbReference>
<feature type="compositionally biased region" description="Basic and acidic residues" evidence="1">
    <location>
        <begin position="348"/>
        <end position="360"/>
    </location>
</feature>
<dbReference type="InterPro" id="IPR051364">
    <property type="entry name" value="Cytokinesis/Rho-signaling"/>
</dbReference>
<keyword evidence="4" id="KW-1185">Reference proteome</keyword>
<feature type="compositionally biased region" description="Basic and acidic residues" evidence="1">
    <location>
        <begin position="105"/>
        <end position="122"/>
    </location>
</feature>
<dbReference type="PANTHER" id="PTHR21538:SF26">
    <property type="entry name" value="ANILLIN ISOFORM X1"/>
    <property type="match status" value="1"/>
</dbReference>
<feature type="domain" description="PH" evidence="2">
    <location>
        <begin position="781"/>
        <end position="895"/>
    </location>
</feature>
<dbReference type="PANTHER" id="PTHR21538">
    <property type="entry name" value="ANILLIN/RHOTEKIN RTKN"/>
    <property type="match status" value="1"/>
</dbReference>
<dbReference type="STRING" id="1676925.ENSPKIP00000003439"/>
<dbReference type="GO" id="GO:0000281">
    <property type="term" value="P:mitotic cytokinesis"/>
    <property type="evidence" value="ECO:0007669"/>
    <property type="project" value="TreeGrafter"/>
</dbReference>
<dbReference type="GO" id="GO:0005826">
    <property type="term" value="C:actomyosin contractile ring"/>
    <property type="evidence" value="ECO:0007669"/>
    <property type="project" value="TreeGrafter"/>
</dbReference>
<dbReference type="GO" id="GO:0031106">
    <property type="term" value="P:septin ring organization"/>
    <property type="evidence" value="ECO:0007669"/>
    <property type="project" value="TreeGrafter"/>
</dbReference>
<dbReference type="SUPFAM" id="SSF50729">
    <property type="entry name" value="PH domain-like"/>
    <property type="match status" value="1"/>
</dbReference>
<feature type="compositionally biased region" description="Basic and acidic residues" evidence="1">
    <location>
        <begin position="233"/>
        <end position="263"/>
    </location>
</feature>
<evidence type="ECO:0000313" key="4">
    <source>
        <dbReference type="Proteomes" id="UP000261540"/>
    </source>
</evidence>
<dbReference type="Proteomes" id="UP000261540">
    <property type="component" value="Unplaced"/>
</dbReference>
<dbReference type="Ensembl" id="ENSPKIT00000027400.1">
    <property type="protein sequence ID" value="ENSPKIP00000003439.1"/>
    <property type="gene ID" value="ENSPKIG00000020942.1"/>
</dbReference>
<feature type="region of interest" description="Disordered" evidence="1">
    <location>
        <begin position="194"/>
        <end position="305"/>
    </location>
</feature>
<evidence type="ECO:0000256" key="1">
    <source>
        <dbReference type="SAM" id="MobiDB-lite"/>
    </source>
</evidence>
<dbReference type="InterPro" id="IPR037840">
    <property type="entry name" value="PH_Anillin"/>
</dbReference>
<dbReference type="AlphaFoldDB" id="A0A3B3QCE4"/>
<name>A0A3B3QCE4_9TELE</name>
<dbReference type="PROSITE" id="PS50003">
    <property type="entry name" value="PH_DOMAIN"/>
    <property type="match status" value="1"/>
</dbReference>
<feature type="region of interest" description="Disordered" evidence="1">
    <location>
        <begin position="379"/>
        <end position="406"/>
    </location>
</feature>
<protein>
    <submittedName>
        <fullName evidence="3">Anillin, actin binding protein 2</fullName>
    </submittedName>
</protein>
<sequence length="918" mass="101527">MQQKLQSANTPSSVRASRIRQVGFRLLFACDPPLCPHLCQYGFLFTMSAQERQEELRLLRSQPIAENAWMKRSLSDPSLAEVNSLQPPLRQVAPRCRTLQWPPMRPRDVEASETRASNDEQPRPACSGDPACLLEPSKELHSSAEMLSSGEQQEQKVPSPEERQKVPAEMLEGSACFFGKQELEFLPSDIMEFTEGRRQAGLESPGGDEQGGEEPRFGYMEEQVEGEGEQGEEERQPPCVEEERQPPCVEEERQPPCVEEERQPPCVEEEQVEGEGEQGEEEQQLAGEEEEQPTCVEGQGQTKEALSVEEQGQVEDPGVEEQNVLHTVLRGQDKVSSVWESKVWSRVSEMKEAPSDKDLSEEMSTSGMIDQLFAGVLDTEEEEEDKRRKGHCDSDAAEGKGEEMGLATEGVELESRSLDSSTDELLTLPSSCILSPLSKSVEAVVTDLRLASSCLPDVTSVDCVPEGPHDPPPSSTPLYSIDAYRTQLQNSRHAVHIVTPTASGQRPQASCPQPLINTKDRIKALSEDVAKLQVVITQTLQALSCCTDEDHWKGSPMEAEAEKLLLVSCEKRTALLAEVAQLRAGVESGDAVTASPSQEPCRGTVTIANIRLPLKVDFVCSSLTLAGRPTHYFFVLIRYGACNIVATPLAIAADAQTGDSISFPTSVTLQDIRSNFEIDVEVYSLSQTPGNAKNFNTERFSKSKVTPKKLLSSIKRTNHNAASTALTSVGPQRSSNFCLVGSHKLTLASLGQTKFPLDKVPFLSPLEGNIYLQLNYESHSNVQHKGFLTMFEAVCELGSWQRRWFSLEGNLLLYWNSPSSEGSKPPEGSISLASRAYQCVRLVTRDSCARPHTFELVSYKALQEDSGVTLDKHWFSADTREERAEWMKKLNQALLDLHTWTCCPGGPEPPRPCRESML</sequence>
<dbReference type="InterPro" id="IPR001849">
    <property type="entry name" value="PH_domain"/>
</dbReference>
<feature type="compositionally biased region" description="Polar residues" evidence="1">
    <location>
        <begin position="145"/>
        <end position="156"/>
    </location>
</feature>
<dbReference type="Pfam" id="PF08174">
    <property type="entry name" value="Anillin"/>
    <property type="match status" value="1"/>
</dbReference>
<feature type="compositionally biased region" description="Basic and acidic residues" evidence="1">
    <location>
        <begin position="385"/>
        <end position="403"/>
    </location>
</feature>
<feature type="region of interest" description="Disordered" evidence="1">
    <location>
        <begin position="101"/>
        <end position="164"/>
    </location>
</feature>